<protein>
    <recommendedName>
        <fullName evidence="2">Netrin receptor UNC5</fullName>
    </recommendedName>
</protein>
<keyword evidence="2" id="KW-0393">Immunoglobulin domain</keyword>
<keyword evidence="2" id="KW-0217">Developmental protein</keyword>
<evidence type="ECO:0000259" key="3">
    <source>
        <dbReference type="PROSITE" id="PS50245"/>
    </source>
</evidence>
<dbReference type="AlphaFoldDB" id="A0A7M7N4L3"/>
<dbReference type="OrthoDB" id="10071173at2759"/>
<dbReference type="InterPro" id="IPR032171">
    <property type="entry name" value="COR-A"/>
</dbReference>
<dbReference type="InterPro" id="IPR036388">
    <property type="entry name" value="WH-like_DNA-bd_sf"/>
</dbReference>
<dbReference type="SUPFAM" id="SSF52540">
    <property type="entry name" value="P-loop containing nucleoside triphosphate hydrolases"/>
    <property type="match status" value="1"/>
</dbReference>
<accession>A0A7M7N4L3</accession>
<dbReference type="GO" id="GO:0005042">
    <property type="term" value="F:netrin receptor activity"/>
    <property type="evidence" value="ECO:0007669"/>
    <property type="project" value="UniProtKB-UniRule"/>
</dbReference>
<keyword evidence="5" id="KW-1185">Reference proteome</keyword>
<dbReference type="GO" id="GO:0005886">
    <property type="term" value="C:plasma membrane"/>
    <property type="evidence" value="ECO:0007669"/>
    <property type="project" value="UniProtKB-SubCell"/>
</dbReference>
<reference evidence="5" key="1">
    <citation type="submission" date="2015-02" db="EMBL/GenBank/DDBJ databases">
        <title>Genome sequencing for Strongylocentrotus purpuratus.</title>
        <authorList>
            <person name="Murali S."/>
            <person name="Liu Y."/>
            <person name="Vee V."/>
            <person name="English A."/>
            <person name="Wang M."/>
            <person name="Skinner E."/>
            <person name="Han Y."/>
            <person name="Muzny D.M."/>
            <person name="Worley K.C."/>
            <person name="Gibbs R.A."/>
        </authorList>
    </citation>
    <scope>NUCLEOTIDE SEQUENCE</scope>
</reference>
<dbReference type="InterPro" id="IPR000488">
    <property type="entry name" value="Death_dom"/>
</dbReference>
<sequence>MNEEEGQRKLFDVLMKYEYNDAADMVLPVSLRPEGLPERNPRMPRVPPPRDLNDGPMLEIIAKMRCSPVELADRLQVPDRNFLQIKKQWLDVNKQKFFFLRNWTIRNRSIYGGNTLGWQLCKILLEMGMDQLADLLVHGSPDRRRWFQETNFENYQENLEEENSHRTSYEYPQHRVGYDKDIIVIDTSPEAQKLDLGVESVVEVKIRGESHYGVIKSLNIHLNWLDELLAGIELEEPIIGGTDGSFEGIQYFTCGSRKAVFVYLSQCRPDSRFPSNADTYRVFTRETSLDDTGNNKGNNDQLTSLKHDLGSNRDDISFGGLSAPPEILARGRRAQRAYAEAAQAGTKKVFRTRLMFVGQERVGKTSLKKTLTGQGFDRSEAITDGVETTNTCEICVEVAKAGEKMWSIHKKGHGNEDAKENEYSKALADEIAKRLIVTPPQVLTSLEPHSDTTHSRGLNPEETEDEYIKAHMDEIAKRLTMTPTRDQESLEPHIDTTIVRGLKPVEAEEFVLDNVEAPKAKEEEDNMPNQIASLVEKTLKEQVHLKEIGSDNADSGRREGVSLSIWDFAGHDIYYTTHQVFLTWRAIYVIVFDLSRNLDSVVPPESRDQYYEMAKGGAKSELTCLQFINFWLCSIFAHAVVPSSVRNKNTSNTAQKSPPIFIVGTHRESVKGDAKEKKKKIGTAFEKIHDSIMTWPFECHVVPKYYAIENSLEDKDEELVALRRHIEKVAMEEPYMGEEIPLRWLLFEEALAADKVNYMSLDQTKELMQPVGMESEHELLTMLTFYHDLGYVVYYGGIEDQQSLLRDMVILNPQWLIDVFKQVITILDPAKRDGIVSDAWTTLQKDGILEDRLIHHMWQGFLEHKEALVKLMAKFDLICEAPVERLQQEQQDGVDTEVSNETEKVGNKRYYVPSRLTSHCPPEEIAQIKSSTDFYVDFQRFLPDGLFHRLMTRAVRWMDERDGKPVNLFHRHISLMVDEVHHALLEMLPPLEATIKVTVFRGPVADADHDGDSRKPPAPSAVKEVMDFVTETLDSLIQLWARRIEYDVCFLCPKCSKKMLLKDCYKGMSLKCVLHNIPTAAIKFKFGITGVSLANTHSTSSRLSSSTIVNIPPQGAAAAVGEVSTSTARAVSDKMLNRLAKEIPINDYLTFSEKLGITRTQAKNILVECLNNCERATSECIAKWRIRSPRSVADLHEVLREAELETLIWLL</sequence>
<evidence type="ECO:0000313" key="5">
    <source>
        <dbReference type="Proteomes" id="UP000007110"/>
    </source>
</evidence>
<dbReference type="InterPro" id="IPR037936">
    <property type="entry name" value="UNC5A-D"/>
</dbReference>
<dbReference type="Gene3D" id="1.10.10.10">
    <property type="entry name" value="Winged helix-like DNA-binding domain superfamily/Winged helix DNA-binding domain"/>
    <property type="match status" value="1"/>
</dbReference>
<dbReference type="Pfam" id="PF01302">
    <property type="entry name" value="CAP_GLY"/>
    <property type="match status" value="1"/>
</dbReference>
<dbReference type="SMART" id="SM01052">
    <property type="entry name" value="CAP_GLY"/>
    <property type="match status" value="1"/>
</dbReference>
<dbReference type="Pfam" id="PF00531">
    <property type="entry name" value="Death"/>
    <property type="match status" value="1"/>
</dbReference>
<dbReference type="GeneID" id="100889840"/>
<dbReference type="Gene3D" id="3.30.70.1390">
    <property type="entry name" value="ROC domain from the Parkinson's disease-associated leucine-rich repeat kinase 2"/>
    <property type="match status" value="1"/>
</dbReference>
<comment type="similarity">
    <text evidence="2">Belongs to the unc-5 family.</text>
</comment>
<comment type="function">
    <text evidence="2">Receptor for netrin required for axon guidance. Mediates axon repulsion of neuronal growth cones in the developing nervous system upon ligand binding.</text>
</comment>
<dbReference type="InterPro" id="IPR011029">
    <property type="entry name" value="DEATH-like_dom_sf"/>
</dbReference>
<dbReference type="KEGG" id="spu:100889840"/>
<organism evidence="4 5">
    <name type="scientific">Strongylocentrotus purpuratus</name>
    <name type="common">Purple sea urchin</name>
    <dbReference type="NCBI Taxonomy" id="7668"/>
    <lineage>
        <taxon>Eukaryota</taxon>
        <taxon>Metazoa</taxon>
        <taxon>Echinodermata</taxon>
        <taxon>Eleutherozoa</taxon>
        <taxon>Echinozoa</taxon>
        <taxon>Echinoidea</taxon>
        <taxon>Euechinoidea</taxon>
        <taxon>Echinacea</taxon>
        <taxon>Camarodonta</taxon>
        <taxon>Echinidea</taxon>
        <taxon>Strongylocentrotidae</taxon>
        <taxon>Strongylocentrotus</taxon>
    </lineage>
</organism>
<evidence type="ECO:0000256" key="1">
    <source>
        <dbReference type="ARBA" id="ARBA00022737"/>
    </source>
</evidence>
<dbReference type="InParanoid" id="A0A7M7N4L3"/>
<name>A0A7M7N4L3_STRPU</name>
<reference evidence="4" key="2">
    <citation type="submission" date="2021-01" db="UniProtKB">
        <authorList>
            <consortium name="EnsemblMetazoa"/>
        </authorList>
    </citation>
    <scope>IDENTIFICATION</scope>
</reference>
<dbReference type="PANTHER" id="PTHR12582:SF47">
    <property type="entry name" value="NETRIN RECEPTOR UNC-5"/>
    <property type="match status" value="1"/>
</dbReference>
<dbReference type="FunFam" id="3.30.70.1390:FF:000007">
    <property type="entry name" value="Predicted protein"/>
    <property type="match status" value="1"/>
</dbReference>
<feature type="domain" description="CAP-Gly" evidence="3">
    <location>
        <begin position="230"/>
        <end position="263"/>
    </location>
</feature>
<dbReference type="SUPFAM" id="SSF47986">
    <property type="entry name" value="DEATH domain"/>
    <property type="match status" value="1"/>
</dbReference>
<evidence type="ECO:0000256" key="2">
    <source>
        <dbReference type="RuleBase" id="RU367033"/>
    </source>
</evidence>
<dbReference type="Proteomes" id="UP000007110">
    <property type="component" value="Unassembled WGS sequence"/>
</dbReference>
<dbReference type="InterPro" id="IPR036859">
    <property type="entry name" value="CAP-Gly_dom_sf"/>
</dbReference>
<dbReference type="InterPro" id="IPR027417">
    <property type="entry name" value="P-loop_NTPase"/>
</dbReference>
<evidence type="ECO:0000313" key="4">
    <source>
        <dbReference type="EnsemblMetazoa" id="XP_030831178"/>
    </source>
</evidence>
<dbReference type="Gene3D" id="2.30.30.190">
    <property type="entry name" value="CAP Gly-rich-like domain"/>
    <property type="match status" value="1"/>
</dbReference>
<dbReference type="InterPro" id="IPR000938">
    <property type="entry name" value="CAP-Gly_domain"/>
</dbReference>
<dbReference type="PANTHER" id="PTHR12582">
    <property type="entry name" value="NETRIN RECEPTOR UNC5"/>
    <property type="match status" value="1"/>
</dbReference>
<comment type="subcellular location">
    <subcellularLocation>
        <location evidence="2">Cell membrane</location>
        <topology evidence="2">Single-pass type I membrane protein</topology>
    </subcellularLocation>
</comment>
<dbReference type="SUPFAM" id="SSF74924">
    <property type="entry name" value="Cap-Gly domain"/>
    <property type="match status" value="1"/>
</dbReference>
<dbReference type="OMA" id="IDETHFM"/>
<proteinExistence type="inferred from homology"/>
<keyword evidence="1" id="KW-0677">Repeat</keyword>
<dbReference type="EnsemblMetazoa" id="XM_030975318">
    <property type="protein sequence ID" value="XP_030831178"/>
    <property type="gene ID" value="LOC100889840"/>
</dbReference>
<dbReference type="PROSITE" id="PS50245">
    <property type="entry name" value="CAP_GLY_2"/>
    <property type="match status" value="1"/>
</dbReference>
<dbReference type="Pfam" id="PF16095">
    <property type="entry name" value="COR-A"/>
    <property type="match status" value="1"/>
</dbReference>
<keyword evidence="2" id="KW-0675">Receptor</keyword>
<dbReference type="RefSeq" id="XP_030831178.1">
    <property type="nucleotide sequence ID" value="XM_030975318.1"/>
</dbReference>
<dbReference type="Gene3D" id="1.10.533.10">
    <property type="entry name" value="Death Domain, Fas"/>
    <property type="match status" value="1"/>
</dbReference>
<dbReference type="Pfam" id="PF08477">
    <property type="entry name" value="Roc"/>
    <property type="match status" value="1"/>
</dbReference>
<dbReference type="Gene3D" id="3.40.50.300">
    <property type="entry name" value="P-loop containing nucleotide triphosphate hydrolases"/>
    <property type="match status" value="1"/>
</dbReference>